<dbReference type="AlphaFoldDB" id="A0A7S3UGX4"/>
<dbReference type="EMBL" id="HBIS01006968">
    <property type="protein sequence ID" value="CAE0612425.1"/>
    <property type="molecule type" value="Transcribed_RNA"/>
</dbReference>
<reference evidence="2" key="1">
    <citation type="submission" date="2021-01" db="EMBL/GenBank/DDBJ databases">
        <authorList>
            <person name="Corre E."/>
            <person name="Pelletier E."/>
            <person name="Niang G."/>
            <person name="Scheremetjew M."/>
            <person name="Finn R."/>
            <person name="Kale V."/>
            <person name="Holt S."/>
            <person name="Cochrane G."/>
            <person name="Meng A."/>
            <person name="Brown T."/>
            <person name="Cohen L."/>
        </authorList>
    </citation>
    <scope>NUCLEOTIDE SEQUENCE</scope>
    <source>
        <strain evidence="2">CCMP1897</strain>
    </source>
</reference>
<proteinExistence type="predicted"/>
<sequence>MTDRAGLPEGTNWRYSEFLKAVDSGKVEHVRFSKDGSQLQLTAVDGRKALVTLPSDPELVDLLAKSGVAISVSKGERQGNYVALIGNLLFPLIAFGGLFFLFRCAQGGGGPMEVGKSKSKIQYAPETGVLFDNVAGMDGAKIELQETVDFLKSPDKYT</sequence>
<dbReference type="GO" id="GO:0004176">
    <property type="term" value="F:ATP-dependent peptidase activity"/>
    <property type="evidence" value="ECO:0007669"/>
    <property type="project" value="TreeGrafter"/>
</dbReference>
<keyword evidence="1" id="KW-0812">Transmembrane</keyword>
<dbReference type="Gene3D" id="3.30.720.210">
    <property type="match status" value="1"/>
</dbReference>
<evidence type="ECO:0008006" key="3">
    <source>
        <dbReference type="Google" id="ProtNLM"/>
    </source>
</evidence>
<dbReference type="GO" id="GO:0006508">
    <property type="term" value="P:proteolysis"/>
    <property type="evidence" value="ECO:0007669"/>
    <property type="project" value="TreeGrafter"/>
</dbReference>
<gene>
    <name evidence="2" type="ORF">PSAL00342_LOCUS6321</name>
</gene>
<evidence type="ECO:0000313" key="2">
    <source>
        <dbReference type="EMBL" id="CAE0612425.1"/>
    </source>
</evidence>
<name>A0A7S3UGX4_9CHLO</name>
<organism evidence="2">
    <name type="scientific">Picocystis salinarum</name>
    <dbReference type="NCBI Taxonomy" id="88271"/>
    <lineage>
        <taxon>Eukaryota</taxon>
        <taxon>Viridiplantae</taxon>
        <taxon>Chlorophyta</taxon>
        <taxon>Picocystophyceae</taxon>
        <taxon>Picocystales</taxon>
        <taxon>Picocystaceae</taxon>
        <taxon>Picocystis</taxon>
    </lineage>
</organism>
<dbReference type="FunFam" id="3.30.720.210:FF:000003">
    <property type="entry name" value="ATP-dependent zinc metalloprotease FTSH, chloroplastic"/>
    <property type="match status" value="1"/>
</dbReference>
<dbReference type="PANTHER" id="PTHR23076:SF113">
    <property type="entry name" value="ATP-DEPENDENT ZINC METALLOPROTEASE FTSH 1, CHLOROPLASTIC-RELATED"/>
    <property type="match status" value="1"/>
</dbReference>
<keyword evidence="1" id="KW-1133">Transmembrane helix</keyword>
<dbReference type="PANTHER" id="PTHR23076">
    <property type="entry name" value="METALLOPROTEASE M41 FTSH"/>
    <property type="match status" value="1"/>
</dbReference>
<protein>
    <recommendedName>
        <fullName evidence="3">Cell division protein FtsH</fullName>
    </recommendedName>
</protein>
<accession>A0A7S3UGX4</accession>
<feature type="transmembrane region" description="Helical" evidence="1">
    <location>
        <begin position="81"/>
        <end position="102"/>
    </location>
</feature>
<dbReference type="GO" id="GO:0009535">
    <property type="term" value="C:chloroplast thylakoid membrane"/>
    <property type="evidence" value="ECO:0007669"/>
    <property type="project" value="TreeGrafter"/>
</dbReference>
<keyword evidence="1" id="KW-0472">Membrane</keyword>
<evidence type="ECO:0000256" key="1">
    <source>
        <dbReference type="SAM" id="Phobius"/>
    </source>
</evidence>